<reference evidence="3" key="1">
    <citation type="journal article" date="2019" name="Int. J. Syst. Evol. Microbiol.">
        <title>The Global Catalogue of Microorganisms (GCM) 10K type strain sequencing project: providing services to taxonomists for standard genome sequencing and annotation.</title>
        <authorList>
            <consortium name="The Broad Institute Genomics Platform"/>
            <consortium name="The Broad Institute Genome Sequencing Center for Infectious Disease"/>
            <person name="Wu L."/>
            <person name="Ma J."/>
        </authorList>
    </citation>
    <scope>NUCLEOTIDE SEQUENCE [LARGE SCALE GENOMIC DNA]</scope>
    <source>
        <strain evidence="3">CCUG 57942</strain>
    </source>
</reference>
<organism evidence="2 3">
    <name type="scientific">Rubritalea tangerina</name>
    <dbReference type="NCBI Taxonomy" id="430798"/>
    <lineage>
        <taxon>Bacteria</taxon>
        <taxon>Pseudomonadati</taxon>
        <taxon>Verrucomicrobiota</taxon>
        <taxon>Verrucomicrobiia</taxon>
        <taxon>Verrucomicrobiales</taxon>
        <taxon>Rubritaleaceae</taxon>
        <taxon>Rubritalea</taxon>
    </lineage>
</organism>
<protein>
    <submittedName>
        <fullName evidence="2">Uncharacterized protein</fullName>
    </submittedName>
</protein>
<evidence type="ECO:0000313" key="3">
    <source>
        <dbReference type="Proteomes" id="UP001597389"/>
    </source>
</evidence>
<evidence type="ECO:0000256" key="1">
    <source>
        <dbReference type="SAM" id="MobiDB-lite"/>
    </source>
</evidence>
<name>A0ABW4ZBS1_9BACT</name>
<keyword evidence="3" id="KW-1185">Reference proteome</keyword>
<dbReference type="EMBL" id="JBHUJB010000043">
    <property type="protein sequence ID" value="MFD2159302.1"/>
    <property type="molecule type" value="Genomic_DNA"/>
</dbReference>
<feature type="compositionally biased region" description="Basic and acidic residues" evidence="1">
    <location>
        <begin position="264"/>
        <end position="273"/>
    </location>
</feature>
<feature type="compositionally biased region" description="Basic and acidic residues" evidence="1">
    <location>
        <begin position="280"/>
        <end position="291"/>
    </location>
</feature>
<sequence length="304" mass="35310">MRYRQWLWAGFLIYVCGFVEADEGLERSMEKLAAGMLRACPELKGGQRTVAARRNLVEEFEALGADKISLDYLKKIRRSKVDYERADWLELVAKFERAGFVRPRGQFLMGKARAQKMRAEEFYLVKRLMDAYYDLWIEEREEEERRSMRRVGKAYSTYISAYGVAPKCLEDFLPEEACFATDPRTNHDSRWVYVGGGPWELRGANRYRVVAYASYPCGRQGVYRWVIYKGGLVGEWKEETLVKSIAKVERDYQLLQIAKKAEATGSERDDQRVAKSTTPGHERVKAVEKPSKKPKLKITIVELW</sequence>
<proteinExistence type="predicted"/>
<evidence type="ECO:0000313" key="2">
    <source>
        <dbReference type="EMBL" id="MFD2159302.1"/>
    </source>
</evidence>
<gene>
    <name evidence="2" type="ORF">ACFSW8_10365</name>
</gene>
<accession>A0ABW4ZBS1</accession>
<feature type="region of interest" description="Disordered" evidence="1">
    <location>
        <begin position="264"/>
        <end position="291"/>
    </location>
</feature>
<dbReference type="Proteomes" id="UP001597389">
    <property type="component" value="Unassembled WGS sequence"/>
</dbReference>
<dbReference type="RefSeq" id="WP_377090825.1">
    <property type="nucleotide sequence ID" value="NZ_JBHSJL010000014.1"/>
</dbReference>
<comment type="caution">
    <text evidence="2">The sequence shown here is derived from an EMBL/GenBank/DDBJ whole genome shotgun (WGS) entry which is preliminary data.</text>
</comment>